<comment type="caution">
    <text evidence="7">The sequence shown here is derived from an EMBL/GenBank/DDBJ whole genome shotgun (WGS) entry which is preliminary data.</text>
</comment>
<feature type="compositionally biased region" description="Polar residues" evidence="5">
    <location>
        <begin position="266"/>
        <end position="279"/>
    </location>
</feature>
<dbReference type="PANTHER" id="PTHR10270:SF323">
    <property type="entry name" value="TRANSCRIPTION FACTOR SOX-14-RELATED"/>
    <property type="match status" value="1"/>
</dbReference>
<keyword evidence="2 4" id="KW-0238">DNA-binding</keyword>
<name>A0A8J2RP56_9CRUS</name>
<dbReference type="InterPro" id="IPR036910">
    <property type="entry name" value="HMG_box_dom_sf"/>
</dbReference>
<dbReference type="InterPro" id="IPR009071">
    <property type="entry name" value="HMG_box_dom"/>
</dbReference>
<dbReference type="FunFam" id="1.10.30.10:FF:000007">
    <property type="entry name" value="Transcription factor SOX"/>
    <property type="match status" value="1"/>
</dbReference>
<dbReference type="CDD" id="cd22029">
    <property type="entry name" value="HMG-box_SoxC"/>
    <property type="match status" value="1"/>
</dbReference>
<evidence type="ECO:0000259" key="6">
    <source>
        <dbReference type="PROSITE" id="PS50118"/>
    </source>
</evidence>
<comment type="subcellular location">
    <subcellularLocation>
        <location evidence="1">Nucleus</location>
    </subcellularLocation>
</comment>
<protein>
    <recommendedName>
        <fullName evidence="6">HMG box domain-containing protein</fullName>
    </recommendedName>
</protein>
<dbReference type="Pfam" id="PF00505">
    <property type="entry name" value="HMG_box"/>
    <property type="match status" value="1"/>
</dbReference>
<feature type="region of interest" description="Disordered" evidence="5">
    <location>
        <begin position="301"/>
        <end position="337"/>
    </location>
</feature>
<organism evidence="7 8">
    <name type="scientific">Daphnia galeata</name>
    <dbReference type="NCBI Taxonomy" id="27404"/>
    <lineage>
        <taxon>Eukaryota</taxon>
        <taxon>Metazoa</taxon>
        <taxon>Ecdysozoa</taxon>
        <taxon>Arthropoda</taxon>
        <taxon>Crustacea</taxon>
        <taxon>Branchiopoda</taxon>
        <taxon>Diplostraca</taxon>
        <taxon>Cladocera</taxon>
        <taxon>Anomopoda</taxon>
        <taxon>Daphniidae</taxon>
        <taxon>Daphnia</taxon>
    </lineage>
</organism>
<evidence type="ECO:0000256" key="5">
    <source>
        <dbReference type="SAM" id="MobiDB-lite"/>
    </source>
</evidence>
<gene>
    <name evidence="7" type="ORF">DGAL_LOCUS11635</name>
</gene>
<sequence>MGLNNMQQQPTNNGRLLPADNGLPMFGSMLVDEKSLTPYSDATQTKKKNTVRIKRPMNAFMVWSQIERRKICEIQPEMHNAEISKQLGKQWKTLTSEERTPFIQEAQRLRLLHIQEYPNYKYRPRKKTENMKNSSAARKSFTTPTAVVGQSMDGASSSDPLQDQTHILERHEQYIIPRSGRVCAVVTPGLFSTLRIVTNHQSHISYQTGESGYSSQLGNNSLSQSTAVAPYIIDDSHLNIHLKIDEKFKQRLSDSKREHTRRALQMNASGSETITSNPIVVEEPSQSFPYHEAIGEEVTQQSSLYSTVEESPQFDNRTTSTMPAYSPAESPSPSSHSTLLSLDTFTTIVNYNSGITDLSSPAMKLEPNLDGRIQYLGHHQEGFVWPIPSFPEQQNNGEVFVKQEPTANVMEMEELNGSSLADLDLLVTDLLLRLDDQ</sequence>
<evidence type="ECO:0000313" key="8">
    <source>
        <dbReference type="Proteomes" id="UP000789390"/>
    </source>
</evidence>
<feature type="domain" description="HMG box" evidence="6">
    <location>
        <begin position="53"/>
        <end position="121"/>
    </location>
</feature>
<accession>A0A8J2RP56</accession>
<reference evidence="7" key="1">
    <citation type="submission" date="2021-11" db="EMBL/GenBank/DDBJ databases">
        <authorList>
            <person name="Schell T."/>
        </authorList>
    </citation>
    <scope>NUCLEOTIDE SEQUENCE</scope>
    <source>
        <strain evidence="7">M5</strain>
    </source>
</reference>
<feature type="compositionally biased region" description="Polar residues" evidence="5">
    <location>
        <begin position="301"/>
        <end position="323"/>
    </location>
</feature>
<feature type="DNA-binding region" description="HMG box" evidence="4">
    <location>
        <begin position="53"/>
        <end position="121"/>
    </location>
</feature>
<dbReference type="GO" id="GO:0007420">
    <property type="term" value="P:brain development"/>
    <property type="evidence" value="ECO:0007669"/>
    <property type="project" value="TreeGrafter"/>
</dbReference>
<dbReference type="AlphaFoldDB" id="A0A8J2RP56"/>
<dbReference type="PANTHER" id="PTHR10270">
    <property type="entry name" value="SOX TRANSCRIPTION FACTOR"/>
    <property type="match status" value="1"/>
</dbReference>
<evidence type="ECO:0000256" key="2">
    <source>
        <dbReference type="ARBA" id="ARBA00023125"/>
    </source>
</evidence>
<evidence type="ECO:0000256" key="1">
    <source>
        <dbReference type="ARBA" id="ARBA00004123"/>
    </source>
</evidence>
<dbReference type="GO" id="GO:0000122">
    <property type="term" value="P:negative regulation of transcription by RNA polymerase II"/>
    <property type="evidence" value="ECO:0007669"/>
    <property type="project" value="TreeGrafter"/>
</dbReference>
<dbReference type="EMBL" id="CAKKLH010000282">
    <property type="protein sequence ID" value="CAH0108264.1"/>
    <property type="molecule type" value="Genomic_DNA"/>
</dbReference>
<feature type="compositionally biased region" description="Low complexity" evidence="5">
    <location>
        <begin position="326"/>
        <end position="337"/>
    </location>
</feature>
<dbReference type="GO" id="GO:0001228">
    <property type="term" value="F:DNA-binding transcription activator activity, RNA polymerase II-specific"/>
    <property type="evidence" value="ECO:0007669"/>
    <property type="project" value="TreeGrafter"/>
</dbReference>
<keyword evidence="3 4" id="KW-0539">Nucleus</keyword>
<keyword evidence="8" id="KW-1185">Reference proteome</keyword>
<dbReference type="OrthoDB" id="6247875at2759"/>
<dbReference type="GO" id="GO:0000978">
    <property type="term" value="F:RNA polymerase II cis-regulatory region sequence-specific DNA binding"/>
    <property type="evidence" value="ECO:0007669"/>
    <property type="project" value="TreeGrafter"/>
</dbReference>
<dbReference type="GO" id="GO:0030182">
    <property type="term" value="P:neuron differentiation"/>
    <property type="evidence" value="ECO:0007669"/>
    <property type="project" value="TreeGrafter"/>
</dbReference>
<dbReference type="SMART" id="SM00398">
    <property type="entry name" value="HMG"/>
    <property type="match status" value="1"/>
</dbReference>
<dbReference type="Gene3D" id="1.10.30.10">
    <property type="entry name" value="High mobility group box domain"/>
    <property type="match status" value="1"/>
</dbReference>
<dbReference type="GO" id="GO:0005634">
    <property type="term" value="C:nucleus"/>
    <property type="evidence" value="ECO:0007669"/>
    <property type="project" value="UniProtKB-SubCell"/>
</dbReference>
<evidence type="ECO:0000256" key="4">
    <source>
        <dbReference type="PROSITE-ProRule" id="PRU00267"/>
    </source>
</evidence>
<dbReference type="InterPro" id="IPR050140">
    <property type="entry name" value="SRY-related_HMG-box_TF-like"/>
</dbReference>
<proteinExistence type="predicted"/>
<evidence type="ECO:0000313" key="7">
    <source>
        <dbReference type="EMBL" id="CAH0108264.1"/>
    </source>
</evidence>
<feature type="region of interest" description="Disordered" evidence="5">
    <location>
        <begin position="253"/>
        <end position="279"/>
    </location>
</feature>
<dbReference type="Proteomes" id="UP000789390">
    <property type="component" value="Unassembled WGS sequence"/>
</dbReference>
<dbReference type="SUPFAM" id="SSF47095">
    <property type="entry name" value="HMG-box"/>
    <property type="match status" value="1"/>
</dbReference>
<evidence type="ECO:0000256" key="3">
    <source>
        <dbReference type="ARBA" id="ARBA00023242"/>
    </source>
</evidence>
<dbReference type="PROSITE" id="PS50118">
    <property type="entry name" value="HMG_BOX_2"/>
    <property type="match status" value="1"/>
</dbReference>